<dbReference type="Gene3D" id="3.90.550.10">
    <property type="entry name" value="Spore Coat Polysaccharide Biosynthesis Protein SpsA, Chain A"/>
    <property type="match status" value="1"/>
</dbReference>
<evidence type="ECO:0000313" key="3">
    <source>
        <dbReference type="EMBL" id="GAA0383087.1"/>
    </source>
</evidence>
<dbReference type="SUPFAM" id="SSF53448">
    <property type="entry name" value="Nucleotide-diphospho-sugar transferases"/>
    <property type="match status" value="1"/>
</dbReference>
<name>A0ABP3HYM7_9BACL</name>
<comment type="caution">
    <text evidence="3">The sequence shown here is derived from an EMBL/GenBank/DDBJ whole genome shotgun (WGS) entry which is preliminary data.</text>
</comment>
<accession>A0ABP3HYM7</accession>
<keyword evidence="4" id="KW-1185">Reference proteome</keyword>
<dbReference type="RefSeq" id="WP_343858928.1">
    <property type="nucleotide sequence ID" value="NZ_BAAACX010000007.1"/>
</dbReference>
<dbReference type="Proteomes" id="UP001500340">
    <property type="component" value="Unassembled WGS sequence"/>
</dbReference>
<organism evidence="3 4">
    <name type="scientific">Paenibacillus motobuensis</name>
    <dbReference type="NCBI Taxonomy" id="295324"/>
    <lineage>
        <taxon>Bacteria</taxon>
        <taxon>Bacillati</taxon>
        <taxon>Bacillota</taxon>
        <taxon>Bacilli</taxon>
        <taxon>Bacillales</taxon>
        <taxon>Paenibacillaceae</taxon>
        <taxon>Paenibacillus</taxon>
    </lineage>
</organism>
<dbReference type="EMBL" id="BAAACX010000007">
    <property type="protein sequence ID" value="GAA0383087.1"/>
    <property type="molecule type" value="Genomic_DNA"/>
</dbReference>
<dbReference type="InterPro" id="IPR001173">
    <property type="entry name" value="Glyco_trans_2-like"/>
</dbReference>
<evidence type="ECO:0000256" key="1">
    <source>
        <dbReference type="SAM" id="Phobius"/>
    </source>
</evidence>
<evidence type="ECO:0000259" key="2">
    <source>
        <dbReference type="Pfam" id="PF00535"/>
    </source>
</evidence>
<feature type="domain" description="Glycosyltransferase 2-like" evidence="2">
    <location>
        <begin position="6"/>
        <end position="111"/>
    </location>
</feature>
<evidence type="ECO:0000313" key="4">
    <source>
        <dbReference type="Proteomes" id="UP001500340"/>
    </source>
</evidence>
<proteinExistence type="predicted"/>
<dbReference type="Pfam" id="PF00535">
    <property type="entry name" value="Glycos_transf_2"/>
    <property type="match status" value="1"/>
</dbReference>
<sequence length="291" mass="34261">MEPKLSIVVTSIERDINDLCNFIKSYLVMDYSKETELLILFKSLNDNNKELIDSIVNGHKNIKLFIMPGFSRCQRKDEGLRKSTAKMVAFVDSDCKIHPDYVKEIFKISNQKVIRGKNIYVSDTTWLSKNNSIYRTLCDELFFKDETFTPNLIIDKNFLQNAGGWSHDNLDSQDDFILSQRLKKQYDFEIYHASNAILYCQNQADAKLKKIIKTWYGYGLGYGFRLWRDPEHNLLYKLKRYTPPIVYTRNESLTYMLFSIFQWSVVFTGYIVGILKHNKNKVRDMGHECRD</sequence>
<dbReference type="InterPro" id="IPR029044">
    <property type="entry name" value="Nucleotide-diphossugar_trans"/>
</dbReference>
<dbReference type="CDD" id="cd00761">
    <property type="entry name" value="Glyco_tranf_GTA_type"/>
    <property type="match status" value="1"/>
</dbReference>
<keyword evidence="1" id="KW-0812">Transmembrane</keyword>
<reference evidence="4" key="1">
    <citation type="journal article" date="2019" name="Int. J. Syst. Evol. Microbiol.">
        <title>The Global Catalogue of Microorganisms (GCM) 10K type strain sequencing project: providing services to taxonomists for standard genome sequencing and annotation.</title>
        <authorList>
            <consortium name="The Broad Institute Genomics Platform"/>
            <consortium name="The Broad Institute Genome Sequencing Center for Infectious Disease"/>
            <person name="Wu L."/>
            <person name="Ma J."/>
        </authorList>
    </citation>
    <scope>NUCLEOTIDE SEQUENCE [LARGE SCALE GENOMIC DNA]</scope>
    <source>
        <strain evidence="4">JCM 12774</strain>
    </source>
</reference>
<gene>
    <name evidence="3" type="ORF">GCM10008933_12810</name>
</gene>
<keyword evidence="1" id="KW-1133">Transmembrane helix</keyword>
<feature type="transmembrane region" description="Helical" evidence="1">
    <location>
        <begin position="253"/>
        <end position="275"/>
    </location>
</feature>
<keyword evidence="1" id="KW-0472">Membrane</keyword>
<protein>
    <recommendedName>
        <fullName evidence="2">Glycosyltransferase 2-like domain-containing protein</fullName>
    </recommendedName>
</protein>